<sequence length="55" mass="6249">MLRWRVSMRHAGETEPSLCARAASLRRMLRMHWSVGGVRRQQKNRANSSSAPGLT</sequence>
<gene>
    <name evidence="2" type="ORF">METZ01_LOCUS334449</name>
</gene>
<name>A0A382Q9I6_9ZZZZ</name>
<dbReference type="AlphaFoldDB" id="A0A382Q9I6"/>
<feature type="region of interest" description="Disordered" evidence="1">
    <location>
        <begin position="36"/>
        <end position="55"/>
    </location>
</feature>
<proteinExistence type="predicted"/>
<feature type="compositionally biased region" description="Polar residues" evidence="1">
    <location>
        <begin position="44"/>
        <end position="55"/>
    </location>
</feature>
<evidence type="ECO:0000313" key="2">
    <source>
        <dbReference type="EMBL" id="SVC81595.1"/>
    </source>
</evidence>
<dbReference type="EMBL" id="UINC01112561">
    <property type="protein sequence ID" value="SVC81595.1"/>
    <property type="molecule type" value="Genomic_DNA"/>
</dbReference>
<evidence type="ECO:0000256" key="1">
    <source>
        <dbReference type="SAM" id="MobiDB-lite"/>
    </source>
</evidence>
<reference evidence="2" key="1">
    <citation type="submission" date="2018-05" db="EMBL/GenBank/DDBJ databases">
        <authorList>
            <person name="Lanie J.A."/>
            <person name="Ng W.-L."/>
            <person name="Kazmierczak K.M."/>
            <person name="Andrzejewski T.M."/>
            <person name="Davidsen T.M."/>
            <person name="Wayne K.J."/>
            <person name="Tettelin H."/>
            <person name="Glass J.I."/>
            <person name="Rusch D."/>
            <person name="Podicherti R."/>
            <person name="Tsui H.-C.T."/>
            <person name="Winkler M.E."/>
        </authorList>
    </citation>
    <scope>NUCLEOTIDE SEQUENCE</scope>
</reference>
<organism evidence="2">
    <name type="scientific">marine metagenome</name>
    <dbReference type="NCBI Taxonomy" id="408172"/>
    <lineage>
        <taxon>unclassified sequences</taxon>
        <taxon>metagenomes</taxon>
        <taxon>ecological metagenomes</taxon>
    </lineage>
</organism>
<protein>
    <submittedName>
        <fullName evidence="2">Uncharacterized protein</fullName>
    </submittedName>
</protein>
<accession>A0A382Q9I6</accession>